<sequence length="117" mass="12860">MRAPKWTQTRTDSRGLSVGCAQRAPHTKKNTKTQQQNPLPRLGGRHQRQALAPAAGHVGFYGWLRATNARVQRLSQSTYTLLDIATVAGLRAAYAEGHHPRRVAQDALRASPRDLAA</sequence>
<keyword evidence="3" id="KW-1185">Reference proteome</keyword>
<evidence type="ECO:0000313" key="2">
    <source>
        <dbReference type="EMBL" id="MBB6458453.1"/>
    </source>
</evidence>
<reference evidence="2 3" key="1">
    <citation type="submission" date="2020-08" db="EMBL/GenBank/DDBJ databases">
        <title>Genomic Encyclopedia of Type Strains, Phase IV (KMG-IV): sequencing the most valuable type-strain genomes for metagenomic binning, comparative biology and taxonomic classification.</title>
        <authorList>
            <person name="Goeker M."/>
        </authorList>
    </citation>
    <scope>NUCLEOTIDE SEQUENCE [LARGE SCALE GENOMIC DNA]</scope>
    <source>
        <strain evidence="2 3">DSM 4491</strain>
    </source>
</reference>
<comment type="caution">
    <text evidence="2">The sequence shown here is derived from an EMBL/GenBank/DDBJ whole genome shotgun (WGS) entry which is preliminary data.</text>
</comment>
<dbReference type="RefSeq" id="WP_166116677.1">
    <property type="nucleotide sequence ID" value="NZ_BAABDB010000001.1"/>
</dbReference>
<protein>
    <submittedName>
        <fullName evidence="2">Uncharacterized protein</fullName>
    </submittedName>
</protein>
<gene>
    <name evidence="2" type="ORF">HNR55_003062</name>
</gene>
<dbReference type="Proteomes" id="UP000578000">
    <property type="component" value="Unassembled WGS sequence"/>
</dbReference>
<dbReference type="AlphaFoldDB" id="A0A841QK03"/>
<name>A0A841QK03_9PROT</name>
<evidence type="ECO:0000256" key="1">
    <source>
        <dbReference type="SAM" id="MobiDB-lite"/>
    </source>
</evidence>
<feature type="region of interest" description="Disordered" evidence="1">
    <location>
        <begin position="1"/>
        <end position="47"/>
    </location>
</feature>
<feature type="compositionally biased region" description="Polar residues" evidence="1">
    <location>
        <begin position="1"/>
        <end position="10"/>
    </location>
</feature>
<feature type="region of interest" description="Disordered" evidence="1">
    <location>
        <begin position="98"/>
        <end position="117"/>
    </location>
</feature>
<dbReference type="EMBL" id="JACHIE010000020">
    <property type="protein sequence ID" value="MBB6458453.1"/>
    <property type="molecule type" value="Genomic_DNA"/>
</dbReference>
<accession>A0A841QK03</accession>
<evidence type="ECO:0000313" key="3">
    <source>
        <dbReference type="Proteomes" id="UP000578000"/>
    </source>
</evidence>
<proteinExistence type="predicted"/>
<organism evidence="2 3">
    <name type="scientific">Acetobacter lovaniensis</name>
    <dbReference type="NCBI Taxonomy" id="104100"/>
    <lineage>
        <taxon>Bacteria</taxon>
        <taxon>Pseudomonadati</taxon>
        <taxon>Pseudomonadota</taxon>
        <taxon>Alphaproteobacteria</taxon>
        <taxon>Acetobacterales</taxon>
        <taxon>Acetobacteraceae</taxon>
        <taxon>Acetobacter</taxon>
    </lineage>
</organism>